<keyword evidence="3" id="KW-0812">Transmembrane</keyword>
<evidence type="ECO:0000259" key="10">
    <source>
        <dbReference type="Pfam" id="PF14416"/>
    </source>
</evidence>
<keyword evidence="4" id="KW-0735">Signal-anchor</keyword>
<evidence type="ECO:0000256" key="4">
    <source>
        <dbReference type="ARBA" id="ARBA00022968"/>
    </source>
</evidence>
<evidence type="ECO:0000259" key="9">
    <source>
        <dbReference type="Pfam" id="PF13839"/>
    </source>
</evidence>
<evidence type="ECO:0000256" key="1">
    <source>
        <dbReference type="ARBA" id="ARBA00004323"/>
    </source>
</evidence>
<evidence type="ECO:0000256" key="2">
    <source>
        <dbReference type="ARBA" id="ARBA00007727"/>
    </source>
</evidence>
<evidence type="ECO:0000256" key="7">
    <source>
        <dbReference type="ARBA" id="ARBA00023136"/>
    </source>
</evidence>
<keyword evidence="11" id="KW-0436">Ligase</keyword>
<feature type="domain" description="Trichome birefringence-like C-terminal" evidence="9">
    <location>
        <begin position="108"/>
        <end position="371"/>
    </location>
</feature>
<evidence type="ECO:0000256" key="3">
    <source>
        <dbReference type="ARBA" id="ARBA00022692"/>
    </source>
</evidence>
<proteinExistence type="inferred from homology"/>
<dbReference type="GO" id="GO:0016874">
    <property type="term" value="F:ligase activity"/>
    <property type="evidence" value="ECO:0007669"/>
    <property type="project" value="UniProtKB-KW"/>
</dbReference>
<dbReference type="AlphaFoldDB" id="A0A1D1YHD8"/>
<dbReference type="PANTHER" id="PTHR32285">
    <property type="entry name" value="PROTEIN TRICHOME BIREFRINGENCE-LIKE 9-RELATED"/>
    <property type="match status" value="1"/>
</dbReference>
<keyword evidence="5" id="KW-1133">Transmembrane helix</keyword>
<feature type="chain" id="PRO_5008900208" evidence="8">
    <location>
        <begin position="28"/>
        <end position="375"/>
    </location>
</feature>
<dbReference type="GO" id="GO:1990538">
    <property type="term" value="F:xylan O-acetyltransferase activity"/>
    <property type="evidence" value="ECO:0007669"/>
    <property type="project" value="UniProtKB-ARBA"/>
</dbReference>
<evidence type="ECO:0000256" key="6">
    <source>
        <dbReference type="ARBA" id="ARBA00023034"/>
    </source>
</evidence>
<dbReference type="InterPro" id="IPR026057">
    <property type="entry name" value="TBL_C"/>
</dbReference>
<keyword evidence="8" id="KW-0732">Signal</keyword>
<dbReference type="Pfam" id="PF13839">
    <property type="entry name" value="PC-Esterase"/>
    <property type="match status" value="1"/>
</dbReference>
<evidence type="ECO:0000313" key="11">
    <source>
        <dbReference type="EMBL" id="JAT54050.1"/>
    </source>
</evidence>
<dbReference type="GO" id="GO:0000139">
    <property type="term" value="C:Golgi membrane"/>
    <property type="evidence" value="ECO:0007669"/>
    <property type="project" value="UniProtKB-SubCell"/>
</dbReference>
<protein>
    <submittedName>
        <fullName evidence="11">Tyrosine--tRNA ligase</fullName>
    </submittedName>
</protein>
<organism evidence="11">
    <name type="scientific">Anthurium amnicola</name>
    <dbReference type="NCBI Taxonomy" id="1678845"/>
    <lineage>
        <taxon>Eukaryota</taxon>
        <taxon>Viridiplantae</taxon>
        <taxon>Streptophyta</taxon>
        <taxon>Embryophyta</taxon>
        <taxon>Tracheophyta</taxon>
        <taxon>Spermatophyta</taxon>
        <taxon>Magnoliopsida</taxon>
        <taxon>Liliopsida</taxon>
        <taxon>Araceae</taxon>
        <taxon>Pothoideae</taxon>
        <taxon>Potheae</taxon>
        <taxon>Anthurium</taxon>
    </lineage>
</organism>
<comment type="subcellular location">
    <subcellularLocation>
        <location evidence="1">Golgi apparatus membrane</location>
        <topology evidence="1">Single-pass type II membrane protein</topology>
    </subcellularLocation>
</comment>
<gene>
    <name evidence="11" type="primary">tyrS_18</name>
    <name evidence="11" type="ORF">g.86570</name>
</gene>
<feature type="signal peptide" evidence="8">
    <location>
        <begin position="1"/>
        <end position="27"/>
    </location>
</feature>
<dbReference type="InterPro" id="IPR025846">
    <property type="entry name" value="TBL_N"/>
</dbReference>
<keyword evidence="7" id="KW-0472">Membrane</keyword>
<accession>A0A1D1YHD8</accession>
<sequence length="375" mass="42528">MGCVPYRHLCPLLLPVLLLARLHGGSAEISFNGVFEQHNNVISHGKRQDESAVGCNLFRGSWVYDDSYPLYDSSGCPFLSPEFDCQKYGRPDKLYLKYRWKPTACEPPRFDGEGFLQRMKGKKMMFVGDSISQNQWESLNCMLHAAVPDAKTSFSRREPLSSLMFEDYGVSVMFYRTPYLVDIVQENIGRVLKLDSIQNGNAWLGVDLLIFNSWHWWTHHGSSQPWDYMQEGTAIYKDMDRLVAFFKGLTTWGRWVDANINTATTPVYFQGISPTHYNGQDWGDPKARNCYEQTQPVNGSTYLGDSLPEDAVVRKVLSGMAKPVYLLDVTLLSQLRKDGHPSAYSGDHSGVDCSHWCVAGLPDTWNELLYAAMIL</sequence>
<evidence type="ECO:0000256" key="5">
    <source>
        <dbReference type="ARBA" id="ARBA00022989"/>
    </source>
</evidence>
<dbReference type="InterPro" id="IPR029962">
    <property type="entry name" value="TBL"/>
</dbReference>
<feature type="domain" description="Trichome birefringence-like N-terminal" evidence="10">
    <location>
        <begin position="54"/>
        <end position="106"/>
    </location>
</feature>
<comment type="similarity">
    <text evidence="2">Belongs to the PC-esterase family. TBL subfamily.</text>
</comment>
<keyword evidence="6" id="KW-0333">Golgi apparatus</keyword>
<dbReference type="Pfam" id="PF14416">
    <property type="entry name" value="PMR5N"/>
    <property type="match status" value="1"/>
</dbReference>
<name>A0A1D1YHD8_9ARAE</name>
<dbReference type="EMBL" id="GDJX01013886">
    <property type="protein sequence ID" value="JAT54050.1"/>
    <property type="molecule type" value="Transcribed_RNA"/>
</dbReference>
<reference evidence="11" key="1">
    <citation type="submission" date="2015-07" db="EMBL/GenBank/DDBJ databases">
        <title>Transcriptome Assembly of Anthurium amnicola.</title>
        <authorList>
            <person name="Suzuki J."/>
        </authorList>
    </citation>
    <scope>NUCLEOTIDE SEQUENCE</scope>
</reference>
<dbReference type="PANTHER" id="PTHR32285:SF42">
    <property type="entry name" value="PROTEIN TRICHOME BIREFRINGENCE-LIKE 37"/>
    <property type="match status" value="1"/>
</dbReference>
<evidence type="ECO:0000256" key="8">
    <source>
        <dbReference type="SAM" id="SignalP"/>
    </source>
</evidence>